<protein>
    <recommendedName>
        <fullName evidence="2">NADP-dependent oxidoreductase domain-containing protein</fullName>
    </recommendedName>
</protein>
<dbReference type="InterPro" id="IPR050791">
    <property type="entry name" value="Aldo-Keto_reductase"/>
</dbReference>
<dbReference type="Gene3D" id="3.20.20.100">
    <property type="entry name" value="NADP-dependent oxidoreductase domain"/>
    <property type="match status" value="1"/>
</dbReference>
<comment type="caution">
    <text evidence="3">The sequence shown here is derived from an EMBL/GenBank/DDBJ whole genome shotgun (WGS) entry which is preliminary data.</text>
</comment>
<keyword evidence="4" id="KW-1185">Reference proteome</keyword>
<dbReference type="InterPro" id="IPR023210">
    <property type="entry name" value="NADP_OxRdtase_dom"/>
</dbReference>
<dbReference type="GO" id="GO:0016491">
    <property type="term" value="F:oxidoreductase activity"/>
    <property type="evidence" value="ECO:0007669"/>
    <property type="project" value="UniProtKB-KW"/>
</dbReference>
<dbReference type="Pfam" id="PF00248">
    <property type="entry name" value="Aldo_ket_red"/>
    <property type="match status" value="1"/>
</dbReference>
<dbReference type="PANTHER" id="PTHR43625">
    <property type="entry name" value="AFLATOXIN B1 ALDEHYDE REDUCTASE"/>
    <property type="match status" value="1"/>
</dbReference>
<dbReference type="Proteomes" id="UP001150904">
    <property type="component" value="Unassembled WGS sequence"/>
</dbReference>
<evidence type="ECO:0000259" key="2">
    <source>
        <dbReference type="Pfam" id="PF00248"/>
    </source>
</evidence>
<dbReference type="OrthoDB" id="37537at2759"/>
<dbReference type="PANTHER" id="PTHR43625:SF40">
    <property type="entry name" value="ALDO-KETO REDUCTASE YAKC [NADP(+)]"/>
    <property type="match status" value="1"/>
</dbReference>
<reference evidence="3" key="2">
    <citation type="journal article" date="2023" name="IMA Fungus">
        <title>Comparative genomic study of the Penicillium genus elucidates a diverse pangenome and 15 lateral gene transfer events.</title>
        <authorList>
            <person name="Petersen C."/>
            <person name="Sorensen T."/>
            <person name="Nielsen M.R."/>
            <person name="Sondergaard T.E."/>
            <person name="Sorensen J.L."/>
            <person name="Fitzpatrick D.A."/>
            <person name="Frisvad J.C."/>
            <person name="Nielsen K.L."/>
        </authorList>
    </citation>
    <scope>NUCLEOTIDE SEQUENCE</scope>
    <source>
        <strain evidence="3">IBT 15544</strain>
    </source>
</reference>
<evidence type="ECO:0000256" key="1">
    <source>
        <dbReference type="ARBA" id="ARBA00023002"/>
    </source>
</evidence>
<dbReference type="PRINTS" id="PR00069">
    <property type="entry name" value="ALDKETRDTASE"/>
</dbReference>
<name>A0A9W9MHS4_9EURO</name>
<dbReference type="InterPro" id="IPR036812">
    <property type="entry name" value="NAD(P)_OxRdtase_dom_sf"/>
</dbReference>
<evidence type="ECO:0000313" key="4">
    <source>
        <dbReference type="Proteomes" id="UP001150904"/>
    </source>
</evidence>
<reference evidence="3" key="1">
    <citation type="submission" date="2022-12" db="EMBL/GenBank/DDBJ databases">
        <authorList>
            <person name="Petersen C."/>
        </authorList>
    </citation>
    <scope>NUCLEOTIDE SEQUENCE</scope>
    <source>
        <strain evidence="3">IBT 15544</strain>
    </source>
</reference>
<dbReference type="InterPro" id="IPR020471">
    <property type="entry name" value="AKR"/>
</dbReference>
<organism evidence="3 4">
    <name type="scientific">Penicillium cinerascens</name>
    <dbReference type="NCBI Taxonomy" id="70096"/>
    <lineage>
        <taxon>Eukaryota</taxon>
        <taxon>Fungi</taxon>
        <taxon>Dikarya</taxon>
        <taxon>Ascomycota</taxon>
        <taxon>Pezizomycotina</taxon>
        <taxon>Eurotiomycetes</taxon>
        <taxon>Eurotiomycetidae</taxon>
        <taxon>Eurotiales</taxon>
        <taxon>Aspergillaceae</taxon>
        <taxon>Penicillium</taxon>
    </lineage>
</organism>
<dbReference type="AlphaFoldDB" id="A0A9W9MHS4"/>
<evidence type="ECO:0000313" key="3">
    <source>
        <dbReference type="EMBL" id="KAJ5201536.1"/>
    </source>
</evidence>
<keyword evidence="1" id="KW-0560">Oxidoreductase</keyword>
<sequence>MASRFTNPRRLGKHGPLVPAMGFGLMIMTSTSYGTLPEDDQRFALLDRAVELGATFWDTSDMYGDNEELLAQWFKKTGKRDQIFLASKFGYVTHGGTLEINSSAEYTKKACHSTLKKMGTDYIDLYYVHNVDEVTPIEETMCALVELQNEGKIKHIGLSMVSSKALRRAVKIGVVAAYQPAYSLFERGIEGPEGTDALATCRELGIAIVCATPLGRGILTSTFSEGNAVGDNTDIRRLRMPQFQDGAREHNAKLAGEIKVIADKKGCSLSQLALAWLLKQGDDIFPIPGTKRIEYLEDNMGALNVSLTDREEAEIRAIVDKTPVVGGPVPDAFKNMIYRDTKEE</sequence>
<feature type="domain" description="NADP-dependent oxidoreductase" evidence="2">
    <location>
        <begin position="21"/>
        <end position="319"/>
    </location>
</feature>
<dbReference type="GeneID" id="83180562"/>
<dbReference type="RefSeq" id="XP_058307452.1">
    <property type="nucleotide sequence ID" value="XM_058453261.1"/>
</dbReference>
<dbReference type="EMBL" id="JAPQKR010000013">
    <property type="protein sequence ID" value="KAJ5201536.1"/>
    <property type="molecule type" value="Genomic_DNA"/>
</dbReference>
<proteinExistence type="predicted"/>
<dbReference type="GO" id="GO:0005737">
    <property type="term" value="C:cytoplasm"/>
    <property type="evidence" value="ECO:0007669"/>
    <property type="project" value="TreeGrafter"/>
</dbReference>
<accession>A0A9W9MHS4</accession>
<dbReference type="SUPFAM" id="SSF51430">
    <property type="entry name" value="NAD(P)-linked oxidoreductase"/>
    <property type="match status" value="1"/>
</dbReference>
<gene>
    <name evidence="3" type="ORF">N7498_006199</name>
</gene>